<keyword evidence="1" id="KW-1133">Transmembrane helix</keyword>
<evidence type="ECO:0000313" key="3">
    <source>
        <dbReference type="EMBL" id="VVC33490.1"/>
    </source>
</evidence>
<dbReference type="OrthoDB" id="6619094at2759"/>
<protein>
    <submittedName>
        <fullName evidence="3">Uncharacterized protein</fullName>
    </submittedName>
</protein>
<dbReference type="AlphaFoldDB" id="A0A5E4MMP9"/>
<feature type="transmembrane region" description="Helical" evidence="1">
    <location>
        <begin position="132"/>
        <end position="149"/>
    </location>
</feature>
<dbReference type="Proteomes" id="UP000325440">
    <property type="component" value="Unassembled WGS sequence"/>
</dbReference>
<accession>A0A5E4MMP9</accession>
<gene>
    <name evidence="3" type="ORF">CINCED_3A011315</name>
</gene>
<feature type="chain" id="PRO_5022884300" evidence="2">
    <location>
        <begin position="20"/>
        <end position="174"/>
    </location>
</feature>
<keyword evidence="4" id="KW-1185">Reference proteome</keyword>
<keyword evidence="1" id="KW-0812">Transmembrane</keyword>
<reference evidence="3 4" key="1">
    <citation type="submission" date="2019-08" db="EMBL/GenBank/DDBJ databases">
        <authorList>
            <person name="Alioto T."/>
            <person name="Alioto T."/>
            <person name="Gomez Garrido J."/>
        </authorList>
    </citation>
    <scope>NUCLEOTIDE SEQUENCE [LARGE SCALE GENOMIC DNA]</scope>
</reference>
<evidence type="ECO:0000256" key="1">
    <source>
        <dbReference type="SAM" id="Phobius"/>
    </source>
</evidence>
<feature type="signal peptide" evidence="2">
    <location>
        <begin position="1"/>
        <end position="19"/>
    </location>
</feature>
<keyword evidence="2" id="KW-0732">Signal</keyword>
<name>A0A5E4MMP9_9HEMI</name>
<feature type="transmembrane region" description="Helical" evidence="1">
    <location>
        <begin position="107"/>
        <end position="126"/>
    </location>
</feature>
<dbReference type="EMBL" id="CABPRJ010000969">
    <property type="protein sequence ID" value="VVC33490.1"/>
    <property type="molecule type" value="Genomic_DNA"/>
</dbReference>
<proteinExistence type="predicted"/>
<organism evidence="3 4">
    <name type="scientific">Cinara cedri</name>
    <dbReference type="NCBI Taxonomy" id="506608"/>
    <lineage>
        <taxon>Eukaryota</taxon>
        <taxon>Metazoa</taxon>
        <taxon>Ecdysozoa</taxon>
        <taxon>Arthropoda</taxon>
        <taxon>Hexapoda</taxon>
        <taxon>Insecta</taxon>
        <taxon>Pterygota</taxon>
        <taxon>Neoptera</taxon>
        <taxon>Paraneoptera</taxon>
        <taxon>Hemiptera</taxon>
        <taxon>Sternorrhyncha</taxon>
        <taxon>Aphidomorpha</taxon>
        <taxon>Aphidoidea</taxon>
        <taxon>Aphididae</taxon>
        <taxon>Lachninae</taxon>
        <taxon>Cinara</taxon>
    </lineage>
</organism>
<keyword evidence="1" id="KW-0472">Membrane</keyword>
<sequence length="174" mass="18897">MRPVEILFLSVFWVGGSRAASISDGVGDAPSMENPSDTGRGPGDLHIPTTTVRPDLTVAGVQDAFERLAKRLYADETIGSFWTPDGYDDDSNGIGDRKISKKKPWDVYTLMLGAAAKLILFLPILAVLTGKAISLSLTSLLITSLAFLYRAQSDSFVKRSDSKESLLANSHFMR</sequence>
<evidence type="ECO:0000313" key="4">
    <source>
        <dbReference type="Proteomes" id="UP000325440"/>
    </source>
</evidence>
<evidence type="ECO:0000256" key="2">
    <source>
        <dbReference type="SAM" id="SignalP"/>
    </source>
</evidence>